<keyword evidence="2" id="KW-0326">Glycosidase</keyword>
<dbReference type="EMBL" id="BSSQ01000018">
    <property type="protein sequence ID" value="GLX70408.1"/>
    <property type="molecule type" value="Genomic_DNA"/>
</dbReference>
<dbReference type="SUPFAM" id="SSF53590">
    <property type="entry name" value="Nucleoside hydrolase"/>
    <property type="match status" value="1"/>
</dbReference>
<dbReference type="Proteomes" id="UP001157114">
    <property type="component" value="Unassembled WGS sequence"/>
</dbReference>
<dbReference type="Gene3D" id="3.90.245.10">
    <property type="entry name" value="Ribonucleoside hydrolase-like"/>
    <property type="match status" value="1"/>
</dbReference>
<sequence length="311" mass="34015">MADPGEDGIMNRIIIDTDIGSDIDDAMALALALRSPELKLEGVTTVYGDAHLRAKMVSKMIRLAGQSDIPVMAGLDRSLLGNRPIWMAGHEGEGLLAKGEELEYDNRHAVDFIVETVMNNPGEITLIPIGPLTNIAASLIREPRIANNVKEIVLMGGATRLADNGADIRVVEHNIACDPEAASVVFGSGAPIVMVGLDVTMKVQITEAERQSLVATNDPLNLKLAGMMERWFDFVKEQHTYMHDPLTVSLLIDRSLVQTKKMNIQVEYDHRPRTGQTVATFADHANVEVCLDVDASRMVRLLMSRLLKEGA</sequence>
<gene>
    <name evidence="4" type="ORF">MU1_47540</name>
</gene>
<dbReference type="InterPro" id="IPR023186">
    <property type="entry name" value="IUNH"/>
</dbReference>
<evidence type="ECO:0000313" key="5">
    <source>
        <dbReference type="Proteomes" id="UP001157114"/>
    </source>
</evidence>
<keyword evidence="5" id="KW-1185">Reference proteome</keyword>
<evidence type="ECO:0000256" key="1">
    <source>
        <dbReference type="ARBA" id="ARBA00022801"/>
    </source>
</evidence>
<dbReference type="PANTHER" id="PTHR12304:SF4">
    <property type="entry name" value="URIDINE NUCLEOSIDASE"/>
    <property type="match status" value="1"/>
</dbReference>
<dbReference type="Pfam" id="PF01156">
    <property type="entry name" value="IU_nuc_hydro"/>
    <property type="match status" value="1"/>
</dbReference>
<keyword evidence="1" id="KW-0378">Hydrolase</keyword>
<comment type="caution">
    <text evidence="4">The sequence shown here is derived from an EMBL/GenBank/DDBJ whole genome shotgun (WGS) entry which is preliminary data.</text>
</comment>
<dbReference type="PANTHER" id="PTHR12304">
    <property type="entry name" value="INOSINE-URIDINE PREFERRING NUCLEOSIDE HYDROLASE"/>
    <property type="match status" value="1"/>
</dbReference>
<dbReference type="InterPro" id="IPR001910">
    <property type="entry name" value="Inosine/uridine_hydrolase_dom"/>
</dbReference>
<evidence type="ECO:0000313" key="4">
    <source>
        <dbReference type="EMBL" id="GLX70408.1"/>
    </source>
</evidence>
<name>A0ABQ6GHY0_9BACL</name>
<feature type="domain" description="Inosine/uridine-preferring nucleoside hydrolase" evidence="3">
    <location>
        <begin position="13"/>
        <end position="298"/>
    </location>
</feature>
<organism evidence="4 5">
    <name type="scientific">Paenibacillus glycanilyticus</name>
    <dbReference type="NCBI Taxonomy" id="126569"/>
    <lineage>
        <taxon>Bacteria</taxon>
        <taxon>Bacillati</taxon>
        <taxon>Bacillota</taxon>
        <taxon>Bacilli</taxon>
        <taxon>Bacillales</taxon>
        <taxon>Paenibacillaceae</taxon>
        <taxon>Paenibacillus</taxon>
    </lineage>
</organism>
<accession>A0ABQ6GHY0</accession>
<evidence type="ECO:0000256" key="2">
    <source>
        <dbReference type="ARBA" id="ARBA00023295"/>
    </source>
</evidence>
<dbReference type="InterPro" id="IPR036452">
    <property type="entry name" value="Ribo_hydro-like"/>
</dbReference>
<protein>
    <recommendedName>
        <fullName evidence="3">Inosine/uridine-preferring nucleoside hydrolase domain-containing protein</fullName>
    </recommendedName>
</protein>
<reference evidence="4 5" key="1">
    <citation type="submission" date="2023-03" db="EMBL/GenBank/DDBJ databases">
        <title>Draft genome sequence of the bacteria which degrade cell wall of Tricholomamatutake.</title>
        <authorList>
            <person name="Konishi Y."/>
            <person name="Fukuta Y."/>
            <person name="Shirasaka N."/>
        </authorList>
    </citation>
    <scope>NUCLEOTIDE SEQUENCE [LARGE SCALE GENOMIC DNA]</scope>
    <source>
        <strain evidence="5">mu1</strain>
    </source>
</reference>
<evidence type="ECO:0000259" key="3">
    <source>
        <dbReference type="Pfam" id="PF01156"/>
    </source>
</evidence>
<proteinExistence type="predicted"/>